<dbReference type="PANTHER" id="PTHR43024:SF1">
    <property type="entry name" value="UDP-N-ACETYLMURAMOYL-TRIPEPTIDE--D-ALANYL-D-ALANINE LIGASE"/>
    <property type="match status" value="1"/>
</dbReference>
<feature type="domain" description="Mur ligase N-terminal catalytic" evidence="12">
    <location>
        <begin position="44"/>
        <end position="111"/>
    </location>
</feature>
<dbReference type="InterPro" id="IPR051046">
    <property type="entry name" value="MurCDEF_CellWall_CoF430Synth"/>
</dbReference>
<dbReference type="InterPro" id="IPR000713">
    <property type="entry name" value="Mur_ligase_N"/>
</dbReference>
<dbReference type="Pfam" id="PF01225">
    <property type="entry name" value="Mur_ligase"/>
    <property type="match status" value="1"/>
</dbReference>
<dbReference type="STRING" id="391616.OA238_c07810"/>
<dbReference type="InterPro" id="IPR013221">
    <property type="entry name" value="Mur_ligase_cen"/>
</dbReference>
<dbReference type="InterPro" id="IPR005863">
    <property type="entry name" value="UDP-N-AcMur_synth"/>
</dbReference>
<dbReference type="GO" id="GO:0008766">
    <property type="term" value="F:UDP-N-acetylmuramoylalanyl-D-glutamyl-2,6-diaminopimelate-D-alanyl-D-alanine ligase activity"/>
    <property type="evidence" value="ECO:0007669"/>
    <property type="project" value="RHEA"/>
</dbReference>
<dbReference type="GO" id="GO:0009252">
    <property type="term" value="P:peptidoglycan biosynthetic process"/>
    <property type="evidence" value="ECO:0007669"/>
    <property type="project" value="UniProtKB-UniRule"/>
</dbReference>
<keyword evidence="9 10" id="KW-0961">Cell wall biogenesis/degradation</keyword>
<comment type="pathway">
    <text evidence="10 11">Cell wall biogenesis; peptidoglycan biosynthesis.</text>
</comment>
<dbReference type="Pfam" id="PF02875">
    <property type="entry name" value="Mur_ligase_C"/>
    <property type="match status" value="1"/>
</dbReference>
<dbReference type="Pfam" id="PF08245">
    <property type="entry name" value="Mur_ligase_M"/>
    <property type="match status" value="1"/>
</dbReference>
<dbReference type="SUPFAM" id="SSF53244">
    <property type="entry name" value="MurD-like peptide ligases, peptide-binding domain"/>
    <property type="match status" value="1"/>
</dbReference>
<keyword evidence="1 10" id="KW-0963">Cytoplasm</keyword>
<evidence type="ECO:0000256" key="7">
    <source>
        <dbReference type="ARBA" id="ARBA00022984"/>
    </source>
</evidence>
<feature type="domain" description="Mur ligase C-terminal" evidence="13">
    <location>
        <begin position="356"/>
        <end position="473"/>
    </location>
</feature>
<keyword evidence="3 10" id="KW-0132">Cell division</keyword>
<evidence type="ECO:0000313" key="16">
    <source>
        <dbReference type="Proteomes" id="UP000004688"/>
    </source>
</evidence>
<comment type="catalytic activity">
    <reaction evidence="10 11">
        <text>D-alanyl-D-alanine + UDP-N-acetyl-alpha-D-muramoyl-L-alanyl-gamma-D-glutamyl-meso-2,6-diaminopimelate + ATP = UDP-N-acetyl-alpha-D-muramoyl-L-alanyl-gamma-D-glutamyl-meso-2,6-diaminopimeloyl-D-alanyl-D-alanine + ADP + phosphate + H(+)</text>
        <dbReference type="Rhea" id="RHEA:28374"/>
        <dbReference type="ChEBI" id="CHEBI:15378"/>
        <dbReference type="ChEBI" id="CHEBI:30616"/>
        <dbReference type="ChEBI" id="CHEBI:43474"/>
        <dbReference type="ChEBI" id="CHEBI:57822"/>
        <dbReference type="ChEBI" id="CHEBI:61386"/>
        <dbReference type="ChEBI" id="CHEBI:83905"/>
        <dbReference type="ChEBI" id="CHEBI:456216"/>
        <dbReference type="EC" id="6.3.2.10"/>
    </reaction>
</comment>
<comment type="similarity">
    <text evidence="10">Belongs to the MurCDEF family. MurF subfamily.</text>
</comment>
<evidence type="ECO:0000259" key="14">
    <source>
        <dbReference type="Pfam" id="PF08245"/>
    </source>
</evidence>
<evidence type="ECO:0000256" key="11">
    <source>
        <dbReference type="RuleBase" id="RU004136"/>
    </source>
</evidence>
<evidence type="ECO:0000256" key="5">
    <source>
        <dbReference type="ARBA" id="ARBA00022840"/>
    </source>
</evidence>
<evidence type="ECO:0000313" key="15">
    <source>
        <dbReference type="EMBL" id="AGI70998.1"/>
    </source>
</evidence>
<feature type="domain" description="Mur ligase central" evidence="14">
    <location>
        <begin position="126"/>
        <end position="313"/>
    </location>
</feature>
<comment type="subcellular location">
    <subcellularLocation>
        <location evidence="10 11">Cytoplasm</location>
    </subcellularLocation>
</comment>
<dbReference type="HOGENOM" id="CLU_031507_4_1_5"/>
<dbReference type="EC" id="6.3.2.10" evidence="10 11"/>
<keyword evidence="2 10" id="KW-0436">Ligase</keyword>
<dbReference type="Gene3D" id="3.40.1390.10">
    <property type="entry name" value="MurE/MurF, N-terminal domain"/>
    <property type="match status" value="1"/>
</dbReference>
<dbReference type="GO" id="GO:0051301">
    <property type="term" value="P:cell division"/>
    <property type="evidence" value="ECO:0007669"/>
    <property type="project" value="UniProtKB-KW"/>
</dbReference>
<evidence type="ECO:0000259" key="13">
    <source>
        <dbReference type="Pfam" id="PF02875"/>
    </source>
</evidence>
<dbReference type="InterPro" id="IPR036565">
    <property type="entry name" value="Mur-like_cat_sf"/>
</dbReference>
<evidence type="ECO:0000256" key="4">
    <source>
        <dbReference type="ARBA" id="ARBA00022741"/>
    </source>
</evidence>
<dbReference type="AlphaFoldDB" id="M9RGY7"/>
<dbReference type="InterPro" id="IPR036615">
    <property type="entry name" value="Mur_ligase_C_dom_sf"/>
</dbReference>
<dbReference type="SUPFAM" id="SSF53623">
    <property type="entry name" value="MurD-like peptide ligases, catalytic domain"/>
    <property type="match status" value="1"/>
</dbReference>
<dbReference type="KEGG" id="oar:OA238_c07810"/>
<keyword evidence="7 10" id="KW-0573">Peptidoglycan synthesis</keyword>
<keyword evidence="6 10" id="KW-0133">Cell shape</keyword>
<dbReference type="Gene3D" id="3.40.1190.10">
    <property type="entry name" value="Mur-like, catalytic domain"/>
    <property type="match status" value="1"/>
</dbReference>
<protein>
    <recommendedName>
        <fullName evidence="10 11">UDP-N-acetylmuramoyl-tripeptide--D-alanyl-D-alanine ligase</fullName>
        <ecNumber evidence="10 11">6.3.2.10</ecNumber>
    </recommendedName>
    <alternativeName>
        <fullName evidence="10">D-alanyl-D-alanine-adding enzyme</fullName>
    </alternativeName>
</protein>
<gene>
    <name evidence="10" type="primary">murF</name>
    <name evidence="15" type="ORF">OA238_c07810</name>
</gene>
<evidence type="ECO:0000256" key="6">
    <source>
        <dbReference type="ARBA" id="ARBA00022960"/>
    </source>
</evidence>
<evidence type="ECO:0000256" key="1">
    <source>
        <dbReference type="ARBA" id="ARBA00022490"/>
    </source>
</evidence>
<dbReference type="GO" id="GO:0047480">
    <property type="term" value="F:UDP-N-acetylmuramoyl-tripeptide-D-alanyl-D-alanine ligase activity"/>
    <property type="evidence" value="ECO:0007669"/>
    <property type="project" value="UniProtKB-UniRule"/>
</dbReference>
<dbReference type="HAMAP" id="MF_02019">
    <property type="entry name" value="MurF"/>
    <property type="match status" value="1"/>
</dbReference>
<evidence type="ECO:0000259" key="12">
    <source>
        <dbReference type="Pfam" id="PF01225"/>
    </source>
</evidence>
<dbReference type="SUPFAM" id="SSF63418">
    <property type="entry name" value="MurE/MurF N-terminal domain"/>
    <property type="match status" value="1"/>
</dbReference>
<dbReference type="EMBL" id="CP003742">
    <property type="protein sequence ID" value="AGI70998.1"/>
    <property type="molecule type" value="Genomic_DNA"/>
</dbReference>
<dbReference type="GO" id="GO:0008360">
    <property type="term" value="P:regulation of cell shape"/>
    <property type="evidence" value="ECO:0007669"/>
    <property type="project" value="UniProtKB-KW"/>
</dbReference>
<dbReference type="NCBIfam" id="TIGR01143">
    <property type="entry name" value="murF"/>
    <property type="match status" value="1"/>
</dbReference>
<keyword evidence="16" id="KW-1185">Reference proteome</keyword>
<proteinExistence type="inferred from homology"/>
<dbReference type="GO" id="GO:0071555">
    <property type="term" value="P:cell wall organization"/>
    <property type="evidence" value="ECO:0007669"/>
    <property type="project" value="UniProtKB-KW"/>
</dbReference>
<dbReference type="Proteomes" id="UP000004688">
    <property type="component" value="Chromosome"/>
</dbReference>
<evidence type="ECO:0000256" key="8">
    <source>
        <dbReference type="ARBA" id="ARBA00023306"/>
    </source>
</evidence>
<name>M9RGY7_9RHOB</name>
<keyword evidence="8 10" id="KW-0131">Cell cycle</keyword>
<dbReference type="eggNOG" id="COG0770">
    <property type="taxonomic scope" value="Bacteria"/>
</dbReference>
<dbReference type="Gene3D" id="3.90.190.20">
    <property type="entry name" value="Mur ligase, C-terminal domain"/>
    <property type="match status" value="1"/>
</dbReference>
<dbReference type="InterPro" id="IPR004101">
    <property type="entry name" value="Mur_ligase_C"/>
</dbReference>
<evidence type="ECO:0000256" key="3">
    <source>
        <dbReference type="ARBA" id="ARBA00022618"/>
    </source>
</evidence>
<dbReference type="GO" id="GO:0005524">
    <property type="term" value="F:ATP binding"/>
    <property type="evidence" value="ECO:0007669"/>
    <property type="project" value="UniProtKB-UniRule"/>
</dbReference>
<accession>M9RGY7</accession>
<dbReference type="OrthoDB" id="9800958at2"/>
<dbReference type="InterPro" id="IPR035911">
    <property type="entry name" value="MurE/MurF_N"/>
</dbReference>
<evidence type="ECO:0000256" key="2">
    <source>
        <dbReference type="ARBA" id="ARBA00022598"/>
    </source>
</evidence>
<keyword evidence="5 10" id="KW-0067">ATP-binding</keyword>
<dbReference type="GO" id="GO:0005737">
    <property type="term" value="C:cytoplasm"/>
    <property type="evidence" value="ECO:0007669"/>
    <property type="project" value="UniProtKB-SubCell"/>
</dbReference>
<dbReference type="PANTHER" id="PTHR43024">
    <property type="entry name" value="UDP-N-ACETYLMURAMOYL-TRIPEPTIDE--D-ALANYL-D-ALANINE LIGASE"/>
    <property type="match status" value="1"/>
</dbReference>
<dbReference type="RefSeq" id="WP_015494226.1">
    <property type="nucleotide sequence ID" value="NC_020908.1"/>
</dbReference>
<sequence length="494" mass="51877">MAQDTPQDTPPETAQTASQFTILWTSHDADAATGGKSTAKWDATGVSIDTRTIQTGDLFVALSAERDGHDFVAMALAKGAAAALVTHRPDGVADDAPLLIVPDVLAALSALGQAARARTSAKVLAITGSVGKTSAKEMARAVLSRQGRVHAAEASYNNHWGVPLTLARMPQDCDFAVIEIGMSNPGEIAPLSRLTCPHVAMITTVGPAHLQAFDDINGIAREKAAIIDGLVSGGVAVLNADTETSEILQRYASKREVTQVLFGQMSRTWALKHVALAQGKTLVQADTPNGPLMFKLLTAGRHFAMNGLGILAACAALGADPVQAAMDLGQWAPPAGRGTHEVVTLDAAIEHETLILLDDAFNANPISLTAALEVLASYTPHDNVGRIIKGRRVAILGDMLELGPHENAMHAETANDPSIPALHLIHCAGPRMRHLYDALPDNLRGQWAESADALARQAAQLVDGGDVVLVKGSKESKISLVVDAIRKLGHPDAT</sequence>
<dbReference type="UniPathway" id="UPA00219"/>
<organism evidence="15 16">
    <name type="scientific">Octadecabacter arcticus 238</name>
    <dbReference type="NCBI Taxonomy" id="391616"/>
    <lineage>
        <taxon>Bacteria</taxon>
        <taxon>Pseudomonadati</taxon>
        <taxon>Pseudomonadota</taxon>
        <taxon>Alphaproteobacteria</taxon>
        <taxon>Rhodobacterales</taxon>
        <taxon>Roseobacteraceae</taxon>
        <taxon>Octadecabacter</taxon>
    </lineage>
</organism>
<comment type="function">
    <text evidence="10 11">Involved in cell wall formation. Catalyzes the final step in the synthesis of UDP-N-acetylmuramoyl-pentapeptide, the precursor of murein.</text>
</comment>
<feature type="binding site" evidence="10">
    <location>
        <begin position="128"/>
        <end position="134"/>
    </location>
    <ligand>
        <name>ATP</name>
        <dbReference type="ChEBI" id="CHEBI:30616"/>
    </ligand>
</feature>
<keyword evidence="4 10" id="KW-0547">Nucleotide-binding</keyword>
<evidence type="ECO:0000256" key="9">
    <source>
        <dbReference type="ARBA" id="ARBA00023316"/>
    </source>
</evidence>
<reference evidence="15 16" key="1">
    <citation type="journal article" date="2013" name="PLoS ONE">
        <title>Poles Apart: Arctic and Antarctic Octadecabacter strains Share High Genome Plasticity and a New Type of Xanthorhodopsin.</title>
        <authorList>
            <person name="Vollmers J."/>
            <person name="Voget S."/>
            <person name="Dietrich S."/>
            <person name="Gollnow K."/>
            <person name="Smits M."/>
            <person name="Meyer K."/>
            <person name="Brinkhoff T."/>
            <person name="Simon M."/>
            <person name="Daniel R."/>
        </authorList>
    </citation>
    <scope>NUCLEOTIDE SEQUENCE [LARGE SCALE GENOMIC DNA]</scope>
    <source>
        <strain evidence="15 16">238</strain>
    </source>
</reference>
<evidence type="ECO:0000256" key="10">
    <source>
        <dbReference type="HAMAP-Rule" id="MF_02019"/>
    </source>
</evidence>